<dbReference type="EMBL" id="PSYR01000002">
    <property type="protein sequence ID" value="RCN56834.1"/>
    <property type="molecule type" value="Genomic_DNA"/>
</dbReference>
<keyword evidence="3" id="KW-1185">Reference proteome</keyword>
<dbReference type="STRING" id="163359.A9R16_05315"/>
<protein>
    <submittedName>
        <fullName evidence="2">Nitric oxide reductase</fullName>
    </submittedName>
</protein>
<evidence type="ECO:0000256" key="1">
    <source>
        <dbReference type="ARBA" id="ARBA00022660"/>
    </source>
</evidence>
<proteinExistence type="predicted"/>
<dbReference type="GO" id="GO:0020037">
    <property type="term" value="F:heme binding"/>
    <property type="evidence" value="ECO:0007669"/>
    <property type="project" value="InterPro"/>
</dbReference>
<dbReference type="InterPro" id="IPR054309">
    <property type="entry name" value="NorB_cytochrome_c-like"/>
</dbReference>
<dbReference type="GO" id="GO:0016020">
    <property type="term" value="C:membrane"/>
    <property type="evidence" value="ECO:0007669"/>
    <property type="project" value="InterPro"/>
</dbReference>
<dbReference type="PROSITE" id="PS50855">
    <property type="entry name" value="COX1"/>
    <property type="match status" value="1"/>
</dbReference>
<dbReference type="Proteomes" id="UP000253250">
    <property type="component" value="Unassembled WGS sequence"/>
</dbReference>
<name>A0A1C2FXB5_9GAMM</name>
<dbReference type="Pfam" id="PF00115">
    <property type="entry name" value="COX1"/>
    <property type="match status" value="1"/>
</dbReference>
<dbReference type="Gene3D" id="1.20.210.10">
    <property type="entry name" value="Cytochrome c oxidase-like, subunit I domain"/>
    <property type="match status" value="1"/>
</dbReference>
<organism evidence="2 3">
    <name type="scientific">Acidiferrobacter thiooxydans</name>
    <dbReference type="NCBI Taxonomy" id="163359"/>
    <lineage>
        <taxon>Bacteria</taxon>
        <taxon>Pseudomonadati</taxon>
        <taxon>Pseudomonadota</taxon>
        <taxon>Gammaproteobacteria</taxon>
        <taxon>Acidiferrobacterales</taxon>
        <taxon>Acidiferrobacteraceae</taxon>
        <taxon>Acidiferrobacter</taxon>
    </lineage>
</organism>
<dbReference type="GO" id="GO:0004129">
    <property type="term" value="F:cytochrome-c oxidase activity"/>
    <property type="evidence" value="ECO:0007669"/>
    <property type="project" value="InterPro"/>
</dbReference>
<dbReference type="RefSeq" id="WP_065968802.1">
    <property type="nucleotide sequence ID" value="NZ_CP080624.1"/>
</dbReference>
<gene>
    <name evidence="2" type="ORF">C4900_13855</name>
</gene>
<dbReference type="InterPro" id="IPR036927">
    <property type="entry name" value="Cyt_c_oxase-like_su1_sf"/>
</dbReference>
<keyword evidence="1" id="KW-0813">Transport</keyword>
<dbReference type="OrthoDB" id="9767153at2"/>
<reference evidence="2 3" key="1">
    <citation type="submission" date="2018-02" db="EMBL/GenBank/DDBJ databases">
        <title>Insights into the biology of acidophilic members of the Acidiferrobacteraceae family derived from comparative genomic analyses.</title>
        <authorList>
            <person name="Issotta F."/>
            <person name="Thyssen C."/>
            <person name="Mena C."/>
            <person name="Moya A."/>
            <person name="Bellenberg S."/>
            <person name="Sproer C."/>
            <person name="Covarrubias P.C."/>
            <person name="Sand W."/>
            <person name="Quatrini R."/>
            <person name="Vera M."/>
        </authorList>
    </citation>
    <scope>NUCLEOTIDE SEQUENCE [LARGE SCALE GENOMIC DNA]</scope>
    <source>
        <strain evidence="3">m-1</strain>
    </source>
</reference>
<dbReference type="InterPro" id="IPR023616">
    <property type="entry name" value="Cyt_c_oxase-like_su1_dom"/>
</dbReference>
<accession>A0A1C2FXB5</accession>
<evidence type="ECO:0000313" key="2">
    <source>
        <dbReference type="EMBL" id="RCN56834.1"/>
    </source>
</evidence>
<evidence type="ECO:0000313" key="3">
    <source>
        <dbReference type="Proteomes" id="UP000253250"/>
    </source>
</evidence>
<dbReference type="GO" id="GO:0009060">
    <property type="term" value="P:aerobic respiration"/>
    <property type="evidence" value="ECO:0007669"/>
    <property type="project" value="InterPro"/>
</dbReference>
<keyword evidence="1" id="KW-0679">Respiratory chain</keyword>
<dbReference type="AlphaFoldDB" id="A0A1C2FXB5"/>
<keyword evidence="1" id="KW-0249">Electron transport</keyword>
<dbReference type="PANTHER" id="PTHR10422:SF38">
    <property type="entry name" value="CYTOCHROME B SUBUNIT OF NITRIC OXIDE REDUCTASE"/>
    <property type="match status" value="1"/>
</dbReference>
<dbReference type="PANTHER" id="PTHR10422">
    <property type="entry name" value="CYTOCHROME C OXIDASE SUBUNIT 1"/>
    <property type="match status" value="1"/>
</dbReference>
<dbReference type="InterPro" id="IPR000883">
    <property type="entry name" value="Cyt_C_Oxase_1"/>
</dbReference>
<dbReference type="Pfam" id="PF22085">
    <property type="entry name" value="NorB_cytochrome_c-like"/>
    <property type="match status" value="1"/>
</dbReference>
<sequence length="772" mass="85716">MGSSQTLSGPGDDGTHDVVVRNLKIALLLTLVVTVGILIYGVFVTYSKAPPLPGRFLDPQGQVFMTRHDVVAGKAAFQEADLMDYGSIYGMGSYFGEDYTAQFLHALGRHTEQALAKARYGKGLRALTLGQRYTVRARMREDLQGMALRDAQVTLPAALANAAREVRARAVDELLHNHFAHGWTRPGGFDHAKAQHLADFLIYSAMTTVARRPGQTFSYTNNWPYAPTEGNTPTTATFIWTWVSFAWVMFATGAVIYLFYRYIHTEDRSPREVLIAGFPPLTESQRKTGKYFVTVAALFLVQIAAGTLMAHDYAERANFYGLSLDRILPFAFLRSVHIQLPILWIGLAWIGAGLFIAPMIGGGEPKGQGRLVDLLYVATVAIVVGGLFGDYAGIKGWFTHGSWFWFGNQGLSYLELGRAYQMGLFAGLSFWSVLVGRAMWPALKARTGFLSVEHILFYSTVNIALLYVFGMIPVTSIASSFTITDFWRWWVVHLWVEQAFELFVVAVTGYFLMALGLVSRRTTLIAILFETILVFLGGDDGIGHHMYWVGDPGMWLSVGSLFSYIEVLPLVLLVIEALIEQRDLIRSQKDFPHALAYKYVIGSAFWNFVGAGVFGGGLINAPLVNYYEHGTFLTLAHAHTALFGAFGLIAIGLVYFSLRYMNGEGSWDETLGATAFWLFNAGMVLWLTLNFWPIGFRQLAAVYEHGYAYARSLSFYNTTTTYQWLRMPGDIVFSAGALLLAVDIVRKLRVLWGRKSPAAAGGRLTPAPRRSL</sequence>
<comment type="caution">
    <text evidence="2">The sequence shown here is derived from an EMBL/GenBank/DDBJ whole genome shotgun (WGS) entry which is preliminary data.</text>
</comment>
<dbReference type="SUPFAM" id="SSF81442">
    <property type="entry name" value="Cytochrome c oxidase subunit I-like"/>
    <property type="match status" value="1"/>
</dbReference>